<dbReference type="EMBL" id="JAHHGM010000018">
    <property type="protein sequence ID" value="MBT2990567.1"/>
    <property type="molecule type" value="Genomic_DNA"/>
</dbReference>
<dbReference type="AlphaFoldDB" id="A0A944MFP4"/>
<evidence type="ECO:0000313" key="2">
    <source>
        <dbReference type="Proteomes" id="UP000770889"/>
    </source>
</evidence>
<reference evidence="1 2" key="1">
    <citation type="submission" date="2021-05" db="EMBL/GenBank/DDBJ databases">
        <title>Genetic and Functional Diversity in Clade A Lucinid endosymbionts from the Bahamas.</title>
        <authorList>
            <person name="Giani N.M."/>
            <person name="Engel A.S."/>
            <person name="Campbell B.J."/>
        </authorList>
    </citation>
    <scope>NUCLEOTIDE SEQUENCE [LARGE SCALE GENOMIC DNA]</scope>
    <source>
        <strain evidence="1">LUC16012Gg_MoonRockCtena</strain>
    </source>
</reference>
<dbReference type="NCBIfam" id="NF040576">
    <property type="entry name" value="T2SS_GspM_XpsM"/>
    <property type="match status" value="1"/>
</dbReference>
<dbReference type="Proteomes" id="UP000770889">
    <property type="component" value="Unassembled WGS sequence"/>
</dbReference>
<protein>
    <submittedName>
        <fullName evidence="1">Type II secretion system protein M</fullName>
    </submittedName>
</protein>
<sequence>MNKRYEGQIEDTQFQTQRYRRIAVQDDRYQLEFNKLKLNQKSDLRYLQSKTDSLANAELQRKIKQVVSAGRGEIISTQTVQVSQDEMLRGVAIRVRMKSTLENLTKILHQLETQKPYLFIDNITLRSRNLARRRLPNKQQLTEAIRVLELDFLVVGYLKSGDS</sequence>
<comment type="caution">
    <text evidence="1">The sequence shown here is derived from an EMBL/GenBank/DDBJ whole genome shotgun (WGS) entry which is preliminary data.</text>
</comment>
<name>A0A944MFP4_9GAMM</name>
<dbReference type="Pfam" id="PF10741">
    <property type="entry name" value="T2SSM_b"/>
    <property type="match status" value="1"/>
</dbReference>
<evidence type="ECO:0000313" key="1">
    <source>
        <dbReference type="EMBL" id="MBT2990567.1"/>
    </source>
</evidence>
<accession>A0A944MFP4</accession>
<organism evidence="1 2">
    <name type="scientific">Candidatus Thiodiazotropha taylori</name>
    <dbReference type="NCBI Taxonomy" id="2792791"/>
    <lineage>
        <taxon>Bacteria</taxon>
        <taxon>Pseudomonadati</taxon>
        <taxon>Pseudomonadota</taxon>
        <taxon>Gammaproteobacteria</taxon>
        <taxon>Chromatiales</taxon>
        <taxon>Sedimenticolaceae</taxon>
        <taxon>Candidatus Thiodiazotropha</taxon>
    </lineage>
</organism>
<proteinExistence type="predicted"/>
<dbReference type="InterPro" id="IPR034756">
    <property type="entry name" value="T2SSM_b"/>
</dbReference>
<gene>
    <name evidence="1" type="ORF">KME65_16545</name>
</gene>